<evidence type="ECO:0000256" key="1">
    <source>
        <dbReference type="SAM" id="MobiDB-lite"/>
    </source>
</evidence>
<protein>
    <submittedName>
        <fullName evidence="2">Uncharacterized protein</fullName>
    </submittedName>
</protein>
<feature type="region of interest" description="Disordered" evidence="1">
    <location>
        <begin position="1"/>
        <end position="22"/>
    </location>
</feature>
<sequence length="252" mass="28697">MNQVSLLETPAGTRPAPRQRRKPSISTLQVLLIVKRGMDLDSLIDRLQKQTCEAYARYGVGSEQYEQLFDDLHCCRMVRMAFDFRAARGLPPDGPTPYDDTDLAMWLDEIREAPEMPSWSYVCEHFGLDESFQYSEAQQEEYFRLLSQEHAASETEGKMLIVDGVERTVDGFVLAAVRWSGSHLRSFHLTRDEAETAMKDSTDIDDLNVLPANVRFAKNGNVRYWRSTGEPVAHRKMRGSEASLSGNLEEIK</sequence>
<dbReference type="RefSeq" id="WP_174924694.1">
    <property type="nucleotide sequence ID" value="NZ_CAJPCR010000059.1"/>
</dbReference>
<reference evidence="2 3" key="2">
    <citation type="journal article" date="2017" name="Front. Microbiol.">
        <title>Genomics Reveals a Unique Clone of Burkholderia cenocepacia Harboring an Actively Excising Novel Genomic Island.</title>
        <authorList>
            <person name="Patil P.P."/>
            <person name="Mali S."/>
            <person name="Midha S."/>
            <person name="Gautam V."/>
            <person name="Dash L."/>
            <person name="Kumar S."/>
            <person name="Shastri J."/>
            <person name="Singhal L."/>
            <person name="Patil P.B."/>
        </authorList>
    </citation>
    <scope>NUCLEOTIDE SEQUENCE [LARGE SCALE GENOMIC DNA]</scope>
    <source>
        <strain evidence="2 3">BC-19</strain>
    </source>
</reference>
<proteinExistence type="predicted"/>
<organism evidence="2 3">
    <name type="scientific">Burkholderia cenocepacia</name>
    <dbReference type="NCBI Taxonomy" id="95486"/>
    <lineage>
        <taxon>Bacteria</taxon>
        <taxon>Pseudomonadati</taxon>
        <taxon>Pseudomonadota</taxon>
        <taxon>Betaproteobacteria</taxon>
        <taxon>Burkholderiales</taxon>
        <taxon>Burkholderiaceae</taxon>
        <taxon>Burkholderia</taxon>
        <taxon>Burkholderia cepacia complex</taxon>
    </lineage>
</organism>
<dbReference type="AlphaFoldDB" id="A0ABD4UEX0"/>
<evidence type="ECO:0000313" key="2">
    <source>
        <dbReference type="EMBL" id="MCW3712714.1"/>
    </source>
</evidence>
<dbReference type="EMBL" id="JYMX02000010">
    <property type="protein sequence ID" value="MCW3712714.1"/>
    <property type="molecule type" value="Genomic_DNA"/>
</dbReference>
<reference evidence="2 3" key="1">
    <citation type="journal article" date="2017" name="Front. Microbiol.">
        <title>Genomics reveals a unique clone of Burkholderia cenocepacia harbouring an actively excising novel genomic island.</title>
        <authorList>
            <person name="Patil P."/>
            <person name="Mali S."/>
            <person name="Midha S."/>
            <person name="Gautam V."/>
            <person name="Dash L."/>
            <person name="Kumar S."/>
            <person name="Shastri J."/>
            <person name="Singhal L."/>
            <person name="Patil P.B."/>
        </authorList>
    </citation>
    <scope>NUCLEOTIDE SEQUENCE [LARGE SCALE GENOMIC DNA]</scope>
    <source>
        <strain evidence="2 3">BC-19</strain>
    </source>
</reference>
<gene>
    <name evidence="2" type="ORF">UE95_015600</name>
</gene>
<evidence type="ECO:0000313" key="3">
    <source>
        <dbReference type="Proteomes" id="UP000191686"/>
    </source>
</evidence>
<comment type="caution">
    <text evidence="2">The sequence shown here is derived from an EMBL/GenBank/DDBJ whole genome shotgun (WGS) entry which is preliminary data.</text>
</comment>
<name>A0ABD4UEX0_9BURK</name>
<accession>A0ABD4UEX0</accession>
<dbReference type="Proteomes" id="UP000191686">
    <property type="component" value="Unassembled WGS sequence"/>
</dbReference>